<reference evidence="1" key="1">
    <citation type="submission" date="2006-07" db="EMBL/GenBank/DDBJ databases">
        <title>Complete sequence of Thiomicrospira crunogena XCL-2.</title>
        <authorList>
            <consortium name="US DOE Joint Genome Institute"/>
            <person name="Copeland A."/>
            <person name="Lucas S."/>
            <person name="Lapidus A."/>
            <person name="Barry K."/>
            <person name="Detter J.C."/>
            <person name="Glavina del Rio T."/>
            <person name="Hammon N."/>
            <person name="Israni S."/>
            <person name="Dalin E."/>
            <person name="Tice H."/>
            <person name="Pitluck S."/>
            <person name="Chain P."/>
            <person name="Malfatti S."/>
            <person name="Shin M."/>
            <person name="Vergez L."/>
            <person name="Schmutz J."/>
            <person name="Larimer F."/>
            <person name="Land M."/>
            <person name="Hauser L."/>
            <person name="Kyrpides N."/>
            <person name="Lykidis A."/>
            <person name="Scott K.M."/>
            <person name="Sievert S."/>
            <person name="Kerfeld C."/>
            <person name="Freyermuth S."/>
            <person name="Dobrinski K."/>
            <person name="Boller A."/>
            <person name="Fitzpatrick K."/>
            <person name="Thoma P."/>
            <person name="Moore J."/>
            <person name="Richardson P."/>
        </authorList>
    </citation>
    <scope>NUCLEOTIDE SEQUENCE</scope>
    <source>
        <strain evidence="1">XCL-2</strain>
    </source>
</reference>
<dbReference type="InterPro" id="IPR014991">
    <property type="entry name" value="DUF1840"/>
</dbReference>
<gene>
    <name evidence="1" type="ordered locus">Tcr_1220</name>
</gene>
<dbReference type="eggNOG" id="ENOG5033K0T">
    <property type="taxonomic scope" value="Bacteria"/>
</dbReference>
<dbReference type="EMBL" id="CP000109">
    <property type="protein sequence ID" value="ABB41815.1"/>
    <property type="molecule type" value="Genomic_DNA"/>
</dbReference>
<proteinExistence type="predicted"/>
<dbReference type="Pfam" id="PF08895">
    <property type="entry name" value="DUF1840"/>
    <property type="match status" value="1"/>
</dbReference>
<protein>
    <recommendedName>
        <fullName evidence="2">DUF1840 domain-containing protein</fullName>
    </recommendedName>
</protein>
<name>Q31GA8_HYDCU</name>
<dbReference type="STRING" id="317025.Tcr_1220"/>
<evidence type="ECO:0008006" key="2">
    <source>
        <dbReference type="Google" id="ProtNLM"/>
    </source>
</evidence>
<sequence>MIIFQTKHHADVSMFDNVALKLIGLMGHSASVPGALTEEEVEQAHKKLSEVITNPSAQSGDDWEDDSVSLAHRAQPLLELLDAANQNNDHVIWEKSLR</sequence>
<dbReference type="AlphaFoldDB" id="Q31GA8"/>
<dbReference type="HOGENOM" id="CLU_146690_1_0_6"/>
<accession>Q31GA8</accession>
<dbReference type="OrthoDB" id="5625523at2"/>
<evidence type="ECO:0000313" key="1">
    <source>
        <dbReference type="EMBL" id="ABB41815.1"/>
    </source>
</evidence>
<organism evidence="1">
    <name type="scientific">Hydrogenovibrio crunogenus (strain DSM 25203 / XCL-2)</name>
    <name type="common">Thiomicrospira crunogena</name>
    <dbReference type="NCBI Taxonomy" id="317025"/>
    <lineage>
        <taxon>Bacteria</taxon>
        <taxon>Pseudomonadati</taxon>
        <taxon>Pseudomonadota</taxon>
        <taxon>Gammaproteobacteria</taxon>
        <taxon>Thiotrichales</taxon>
        <taxon>Piscirickettsiaceae</taxon>
        <taxon>Hydrogenovibrio</taxon>
    </lineage>
</organism>
<dbReference type="KEGG" id="tcx:Tcr_1220"/>